<evidence type="ECO:0000313" key="2">
    <source>
        <dbReference type="EMBL" id="BEQ15292.1"/>
    </source>
</evidence>
<dbReference type="Pfam" id="PF08241">
    <property type="entry name" value="Methyltransf_11"/>
    <property type="match status" value="1"/>
</dbReference>
<dbReference type="RefSeq" id="WP_338599508.1">
    <property type="nucleotide sequence ID" value="NZ_AP028679.1"/>
</dbReference>
<dbReference type="Gene3D" id="3.10.50.40">
    <property type="match status" value="1"/>
</dbReference>
<proteinExistence type="predicted"/>
<evidence type="ECO:0000259" key="1">
    <source>
        <dbReference type="Pfam" id="PF08241"/>
    </source>
</evidence>
<dbReference type="EMBL" id="AP028679">
    <property type="protein sequence ID" value="BEQ15292.1"/>
    <property type="molecule type" value="Genomic_DNA"/>
</dbReference>
<evidence type="ECO:0000313" key="3">
    <source>
        <dbReference type="Proteomes" id="UP001366166"/>
    </source>
</evidence>
<dbReference type="SUPFAM" id="SSF53335">
    <property type="entry name" value="S-adenosyl-L-methionine-dependent methyltransferases"/>
    <property type="match status" value="1"/>
</dbReference>
<dbReference type="Gene3D" id="3.40.50.150">
    <property type="entry name" value="Vaccinia Virus protein VP39"/>
    <property type="match status" value="1"/>
</dbReference>
<reference evidence="3" key="1">
    <citation type="journal article" date="2023" name="Arch. Microbiol.">
        <title>Desulfoferula mesophilus gen. nov. sp. nov., a mesophilic sulfate-reducing bacterium isolated from a brackish lake sediment.</title>
        <authorList>
            <person name="Watanabe T."/>
            <person name="Yabe T."/>
            <person name="Tsuji J.M."/>
            <person name="Fukui M."/>
        </authorList>
    </citation>
    <scope>NUCLEOTIDE SEQUENCE [LARGE SCALE GENOMIC DNA]</scope>
    <source>
        <strain evidence="3">12FAK</strain>
    </source>
</reference>
<dbReference type="AlphaFoldDB" id="A0AAU9EFK1"/>
<accession>A0AAU9EFK1</accession>
<dbReference type="PANTHER" id="PTHR43036">
    <property type="entry name" value="OSJNBB0011N17.9 PROTEIN"/>
    <property type="match status" value="1"/>
</dbReference>
<dbReference type="InterPro" id="IPR046357">
    <property type="entry name" value="PPIase_dom_sf"/>
</dbReference>
<protein>
    <recommendedName>
        <fullName evidence="1">Methyltransferase type 11 domain-containing protein</fullName>
    </recommendedName>
</protein>
<organism evidence="2 3">
    <name type="scientific">Desulfoferula mesophila</name>
    <dbReference type="NCBI Taxonomy" id="3058419"/>
    <lineage>
        <taxon>Bacteria</taxon>
        <taxon>Pseudomonadati</taxon>
        <taxon>Thermodesulfobacteriota</taxon>
        <taxon>Desulfarculia</taxon>
        <taxon>Desulfarculales</taxon>
        <taxon>Desulfarculaceae</taxon>
        <taxon>Desulfoferula</taxon>
    </lineage>
</organism>
<keyword evidence="3" id="KW-1185">Reference proteome</keyword>
<dbReference type="PANTHER" id="PTHR43036:SF2">
    <property type="entry name" value="OS04G0481300 PROTEIN"/>
    <property type="match status" value="1"/>
</dbReference>
<gene>
    <name evidence="2" type="ORF">FAK_23580</name>
</gene>
<feature type="domain" description="Methyltransferase type 11" evidence="1">
    <location>
        <begin position="272"/>
        <end position="322"/>
    </location>
</feature>
<dbReference type="CDD" id="cd02440">
    <property type="entry name" value="AdoMet_MTases"/>
    <property type="match status" value="1"/>
</dbReference>
<dbReference type="Proteomes" id="UP001366166">
    <property type="component" value="Chromosome"/>
</dbReference>
<sequence length="397" mass="43406">MSPGLDIRGAAGLVLELAWQSSEATHRELMYAPADLWGDLLPPRLLDALKGLQRGQSAEMEPTPAEAVPSREPDLVRAVPLKQFAGGAALPRMGRFYPRRLLSGVPGVSPTSNEPFRCLAAELHGLEADLNHPLAGRGLKLRALVEQAQLPPEKTTGQGVDWMARLCAGPGMQARVGGKPTDFLGGDALLRDDEAPDGDFYVEPRLVGHLDSQASAHVAALYGELIPPGARVLDLMSSYQSHLPPRLELAEVVGLGLNLAEMEANPQVDQALVRDVNQEPELPFEAESFDAVICTVSVEYMTQPREMFVEAARVLRPGGVLAVSFSNRFFPPKAVHLWKELHDFEKLGLVLDYFLECGAFDELASLSQRGWPRPADDRHFGEYPESDPLYAAWGRRV</sequence>
<dbReference type="KEGG" id="dmp:FAK_23580"/>
<name>A0AAU9EFK1_9BACT</name>
<dbReference type="GO" id="GO:0008757">
    <property type="term" value="F:S-adenosylmethionine-dependent methyltransferase activity"/>
    <property type="evidence" value="ECO:0007669"/>
    <property type="project" value="InterPro"/>
</dbReference>
<dbReference type="GO" id="GO:0003755">
    <property type="term" value="F:peptidyl-prolyl cis-trans isomerase activity"/>
    <property type="evidence" value="ECO:0007669"/>
    <property type="project" value="InterPro"/>
</dbReference>
<dbReference type="InterPro" id="IPR029063">
    <property type="entry name" value="SAM-dependent_MTases_sf"/>
</dbReference>
<dbReference type="InterPro" id="IPR013216">
    <property type="entry name" value="Methyltransf_11"/>
</dbReference>